<dbReference type="InterPro" id="IPR007436">
    <property type="entry name" value="DUF485"/>
</dbReference>
<dbReference type="PANTHER" id="PTHR38441:SF1">
    <property type="entry name" value="MEMBRANE PROTEIN"/>
    <property type="match status" value="1"/>
</dbReference>
<dbReference type="EMBL" id="JAUSUC010000061">
    <property type="protein sequence ID" value="MDQ0216623.1"/>
    <property type="molecule type" value="Genomic_DNA"/>
</dbReference>
<feature type="transmembrane region" description="Helical" evidence="1">
    <location>
        <begin position="81"/>
        <end position="103"/>
    </location>
</feature>
<protein>
    <submittedName>
        <fullName evidence="2">Uncharacterized membrane protein (DUF485 family)</fullName>
    </submittedName>
</protein>
<feature type="transmembrane region" description="Helical" evidence="1">
    <location>
        <begin position="48"/>
        <end position="69"/>
    </location>
</feature>
<dbReference type="PANTHER" id="PTHR38441">
    <property type="entry name" value="INTEGRAL MEMBRANE PROTEIN-RELATED"/>
    <property type="match status" value="1"/>
</dbReference>
<dbReference type="Proteomes" id="UP001237207">
    <property type="component" value="Unassembled WGS sequence"/>
</dbReference>
<evidence type="ECO:0000313" key="3">
    <source>
        <dbReference type="Proteomes" id="UP001237207"/>
    </source>
</evidence>
<accession>A0AAJ1T133</accession>
<organism evidence="2 3">
    <name type="scientific">Oikeobacillus pervagus</name>
    <dbReference type="NCBI Taxonomy" id="1325931"/>
    <lineage>
        <taxon>Bacteria</taxon>
        <taxon>Bacillati</taxon>
        <taxon>Bacillota</taxon>
        <taxon>Bacilli</taxon>
        <taxon>Bacillales</taxon>
        <taxon>Bacillaceae</taxon>
        <taxon>Oikeobacillus</taxon>
    </lineage>
</organism>
<keyword evidence="1" id="KW-1133">Transmembrane helix</keyword>
<keyword evidence="1" id="KW-0472">Membrane</keyword>
<keyword evidence="1" id="KW-0812">Transmembrane</keyword>
<gene>
    <name evidence="2" type="ORF">J2S13_003097</name>
</gene>
<evidence type="ECO:0000313" key="2">
    <source>
        <dbReference type="EMBL" id="MDQ0216623.1"/>
    </source>
</evidence>
<reference evidence="2" key="1">
    <citation type="submission" date="2023-07" db="EMBL/GenBank/DDBJ databases">
        <title>Genomic Encyclopedia of Type Strains, Phase IV (KMG-IV): sequencing the most valuable type-strain genomes for metagenomic binning, comparative biology and taxonomic classification.</title>
        <authorList>
            <person name="Goeker M."/>
        </authorList>
    </citation>
    <scope>NUCLEOTIDE SEQUENCE</scope>
    <source>
        <strain evidence="2">DSM 23947</strain>
    </source>
</reference>
<dbReference type="RefSeq" id="WP_307258689.1">
    <property type="nucleotide sequence ID" value="NZ_JAUSUC010000061.1"/>
</dbReference>
<sequence>MGNTVIKTVPQQALNKEEVTNTTLKQVHYEQISESEEFKHLVKRKRNFLVPFSIFFLVFYFTLPILTSYTTILNKAAVGGISWAWVFAFAQFIMTWVLCTVYVKKANKFDQMSDEIIENLEQGDQRL</sequence>
<name>A0AAJ1T133_9BACI</name>
<proteinExistence type="predicted"/>
<dbReference type="AlphaFoldDB" id="A0AAJ1T133"/>
<keyword evidence="3" id="KW-1185">Reference proteome</keyword>
<dbReference type="Pfam" id="PF04341">
    <property type="entry name" value="DUF485"/>
    <property type="match status" value="1"/>
</dbReference>
<comment type="caution">
    <text evidence="2">The sequence shown here is derived from an EMBL/GenBank/DDBJ whole genome shotgun (WGS) entry which is preliminary data.</text>
</comment>
<evidence type="ECO:0000256" key="1">
    <source>
        <dbReference type="SAM" id="Phobius"/>
    </source>
</evidence>